<dbReference type="EMBL" id="BAVR01000012">
    <property type="protein sequence ID" value="GAE87948.1"/>
    <property type="molecule type" value="Genomic_DNA"/>
</dbReference>
<dbReference type="Gene3D" id="3.40.50.2000">
    <property type="entry name" value="Glycogen Phosphorylase B"/>
    <property type="match status" value="1"/>
</dbReference>
<dbReference type="GO" id="GO:0016740">
    <property type="term" value="F:transferase activity"/>
    <property type="evidence" value="ECO:0007669"/>
    <property type="project" value="UniProtKB-KW"/>
</dbReference>
<dbReference type="AlphaFoldDB" id="W4V588"/>
<keyword evidence="1" id="KW-0808">Transferase</keyword>
<comment type="caution">
    <text evidence="1">The sequence shown here is derived from an EMBL/GenBank/DDBJ whole genome shotgun (WGS) entry which is preliminary data.</text>
</comment>
<dbReference type="STRING" id="1294263.JCM21531_1357"/>
<keyword evidence="2" id="KW-1185">Reference proteome</keyword>
<name>W4V588_9FIRM</name>
<reference evidence="1" key="1">
    <citation type="journal article" date="2014" name="Genome Announc.">
        <title>Draft Genome Sequence of Clostridium straminisolvens Strain JCM 21531T, Isolated from a Cellulose-Degrading Bacterial Community.</title>
        <authorList>
            <person name="Yuki M."/>
            <person name="Oshima K."/>
            <person name="Suda W."/>
            <person name="Sakamoto M."/>
            <person name="Kitamura K."/>
            <person name="Iida T."/>
            <person name="Hattori M."/>
            <person name="Ohkuma M."/>
        </authorList>
    </citation>
    <scope>NUCLEOTIDE SEQUENCE [LARGE SCALE GENOMIC DNA]</scope>
    <source>
        <strain evidence="1">JCM 21531</strain>
    </source>
</reference>
<evidence type="ECO:0000313" key="2">
    <source>
        <dbReference type="Proteomes" id="UP000019109"/>
    </source>
</evidence>
<proteinExistence type="predicted"/>
<accession>W4V588</accession>
<protein>
    <submittedName>
        <fullName evidence="1">Glycosyltransferase</fullName>
    </submittedName>
</protein>
<dbReference type="Proteomes" id="UP000019109">
    <property type="component" value="Unassembled WGS sequence"/>
</dbReference>
<organism evidence="1 2">
    <name type="scientific">Acetivibrio straminisolvens JCM 21531</name>
    <dbReference type="NCBI Taxonomy" id="1294263"/>
    <lineage>
        <taxon>Bacteria</taxon>
        <taxon>Bacillati</taxon>
        <taxon>Bacillota</taxon>
        <taxon>Clostridia</taxon>
        <taxon>Eubacteriales</taxon>
        <taxon>Oscillospiraceae</taxon>
        <taxon>Acetivibrio</taxon>
    </lineage>
</organism>
<dbReference type="SUPFAM" id="SSF53756">
    <property type="entry name" value="UDP-Glycosyltransferase/glycogen phosphorylase"/>
    <property type="match status" value="1"/>
</dbReference>
<evidence type="ECO:0000313" key="1">
    <source>
        <dbReference type="EMBL" id="GAE87948.1"/>
    </source>
</evidence>
<sequence>MTLDKIRNIAFLSTYPPRGCGLATFTNDLVRELDKIENIPNPKVIAVSDNDYGYSKRVIMELRQHDRESYTKIAEEINNSDIGILVIEHEYGIFGGEFGEYILDLVDNIQIPFILTLHTVLPRPLEKQKKILQVLGEKSAKVVTMAKNTIPILEEVYGIDAAKIEVIHHGVPYKELESREELKKKFGLSNRSVISTFGLLSPERDWNMELKPSQKWLRSTRISFTLSSGRRILV</sequence>
<gene>
    <name evidence="1" type="ORF">JCM21531_1357</name>
</gene>